<evidence type="ECO:0000313" key="2">
    <source>
        <dbReference type="Proteomes" id="UP000600026"/>
    </source>
</evidence>
<comment type="caution">
    <text evidence="1">The sequence shown here is derived from an EMBL/GenBank/DDBJ whole genome shotgun (WGS) entry which is preliminary data.</text>
</comment>
<sequence>MAWHHAPVSRGLIIMGREDPTGRAEGIRDRISRESRIEIRTYDRLIRAAEGLAHLGLLDLETEDPDLSAWFDW</sequence>
<name>A0A919GU21_9ACTN</name>
<proteinExistence type="predicted"/>
<gene>
    <name evidence="1" type="ORF">Sxan_03060</name>
</gene>
<reference evidence="1" key="1">
    <citation type="submission" date="2020-09" db="EMBL/GenBank/DDBJ databases">
        <title>Whole genome shotgun sequence of Streptomyces xanthophaeus NBRC 12829.</title>
        <authorList>
            <person name="Komaki H."/>
            <person name="Tamura T."/>
        </authorList>
    </citation>
    <scope>NUCLEOTIDE SEQUENCE</scope>
    <source>
        <strain evidence="1">NBRC 12829</strain>
    </source>
</reference>
<evidence type="ECO:0000313" key="1">
    <source>
        <dbReference type="EMBL" id="GHI82942.1"/>
    </source>
</evidence>
<dbReference type="RefSeq" id="WP_031154054.1">
    <property type="nucleotide sequence ID" value="NZ_JNZH01000015.1"/>
</dbReference>
<protein>
    <submittedName>
        <fullName evidence="1">Uncharacterized protein</fullName>
    </submittedName>
</protein>
<dbReference type="EMBL" id="BNEE01000003">
    <property type="protein sequence ID" value="GHI82942.1"/>
    <property type="molecule type" value="Genomic_DNA"/>
</dbReference>
<organism evidence="1 2">
    <name type="scientific">Streptomyces xanthophaeus</name>
    <dbReference type="NCBI Taxonomy" id="67385"/>
    <lineage>
        <taxon>Bacteria</taxon>
        <taxon>Bacillati</taxon>
        <taxon>Actinomycetota</taxon>
        <taxon>Actinomycetes</taxon>
        <taxon>Kitasatosporales</taxon>
        <taxon>Streptomycetaceae</taxon>
        <taxon>Streptomyces</taxon>
    </lineage>
</organism>
<dbReference type="Proteomes" id="UP000600026">
    <property type="component" value="Unassembled WGS sequence"/>
</dbReference>
<dbReference type="AlphaFoldDB" id="A0A919GU21"/>
<keyword evidence="2" id="KW-1185">Reference proteome</keyword>
<accession>A0A919GU21</accession>